<feature type="compositionally biased region" description="Low complexity" evidence="1">
    <location>
        <begin position="71"/>
        <end position="86"/>
    </location>
</feature>
<dbReference type="AlphaFoldDB" id="A0A820P5J2"/>
<dbReference type="Proteomes" id="UP000663844">
    <property type="component" value="Unassembled WGS sequence"/>
</dbReference>
<dbReference type="EMBL" id="CAJOAZ010026481">
    <property type="protein sequence ID" value="CAF4401532.1"/>
    <property type="molecule type" value="Genomic_DNA"/>
</dbReference>
<feature type="region of interest" description="Disordered" evidence="1">
    <location>
        <begin position="1"/>
        <end position="27"/>
    </location>
</feature>
<gene>
    <name evidence="2" type="ORF">OXD698_LOCUS51486</name>
</gene>
<evidence type="ECO:0000313" key="3">
    <source>
        <dbReference type="Proteomes" id="UP000663844"/>
    </source>
</evidence>
<protein>
    <submittedName>
        <fullName evidence="2">Uncharacterized protein</fullName>
    </submittedName>
</protein>
<feature type="non-terminal residue" evidence="2">
    <location>
        <position position="1"/>
    </location>
</feature>
<feature type="region of interest" description="Disordered" evidence="1">
    <location>
        <begin position="68"/>
        <end position="105"/>
    </location>
</feature>
<accession>A0A820P5J2</accession>
<name>A0A820P5J2_9BILA</name>
<proteinExistence type="predicted"/>
<comment type="caution">
    <text evidence="2">The sequence shown here is derived from an EMBL/GenBank/DDBJ whole genome shotgun (WGS) entry which is preliminary data.</text>
</comment>
<reference evidence="2" key="1">
    <citation type="submission" date="2021-02" db="EMBL/GenBank/DDBJ databases">
        <authorList>
            <person name="Nowell W R."/>
        </authorList>
    </citation>
    <scope>NUCLEOTIDE SEQUENCE</scope>
</reference>
<sequence length="105" mass="11789">MQPSSSSSSWMPSNNSNTTTSNSNFWSNVGFRKRKAAASDLDEKTNQKMFVTEEKMLKEMQTLSLDLAGLNNNNNIPNTTPQIIPEPNDEEIKSNDEDSSDEEQE</sequence>
<evidence type="ECO:0000313" key="2">
    <source>
        <dbReference type="EMBL" id="CAF4401532.1"/>
    </source>
</evidence>
<evidence type="ECO:0000256" key="1">
    <source>
        <dbReference type="SAM" id="MobiDB-lite"/>
    </source>
</evidence>
<organism evidence="2 3">
    <name type="scientific">Adineta steineri</name>
    <dbReference type="NCBI Taxonomy" id="433720"/>
    <lineage>
        <taxon>Eukaryota</taxon>
        <taxon>Metazoa</taxon>
        <taxon>Spiralia</taxon>
        <taxon>Gnathifera</taxon>
        <taxon>Rotifera</taxon>
        <taxon>Eurotatoria</taxon>
        <taxon>Bdelloidea</taxon>
        <taxon>Adinetida</taxon>
        <taxon>Adinetidae</taxon>
        <taxon>Adineta</taxon>
    </lineage>
</organism>